<gene>
    <name evidence="1" type="ORF">AKJ09_09776</name>
</gene>
<name>A0A0K1QBK3_9BACT</name>
<dbReference type="AlphaFoldDB" id="A0A0K1QBK3"/>
<keyword evidence="2" id="KW-1185">Reference proteome</keyword>
<dbReference type="EMBL" id="CP012333">
    <property type="protein sequence ID" value="AKV03113.1"/>
    <property type="molecule type" value="Genomic_DNA"/>
</dbReference>
<protein>
    <submittedName>
        <fullName evidence="1">Uncharacterized protein</fullName>
    </submittedName>
</protein>
<evidence type="ECO:0000313" key="2">
    <source>
        <dbReference type="Proteomes" id="UP000064967"/>
    </source>
</evidence>
<reference evidence="1 2" key="1">
    <citation type="submission" date="2015-08" db="EMBL/GenBank/DDBJ databases">
        <authorList>
            <person name="Babu N.S."/>
            <person name="Beckwith C.J."/>
            <person name="Beseler K.G."/>
            <person name="Brison A."/>
            <person name="Carone J.V."/>
            <person name="Caskin T.P."/>
            <person name="Diamond M."/>
            <person name="Durham M.E."/>
            <person name="Foxe J.M."/>
            <person name="Go M."/>
            <person name="Henderson B.A."/>
            <person name="Jones I.B."/>
            <person name="McGettigan J.A."/>
            <person name="Micheletti S.J."/>
            <person name="Nasrallah M.E."/>
            <person name="Ortiz D."/>
            <person name="Piller C.R."/>
            <person name="Privatt S.R."/>
            <person name="Schneider S.L."/>
            <person name="Sharp S."/>
            <person name="Smith T.C."/>
            <person name="Stanton J.D."/>
            <person name="Ullery H.E."/>
            <person name="Wilson R.J."/>
            <person name="Serrano M.G."/>
            <person name="Buck G."/>
            <person name="Lee V."/>
            <person name="Wang Y."/>
            <person name="Carvalho R."/>
            <person name="Voegtly L."/>
            <person name="Shi R."/>
            <person name="Duckworth R."/>
            <person name="Johnson A."/>
            <person name="Loviza R."/>
            <person name="Walstead R."/>
            <person name="Shah Z."/>
            <person name="Kiflezghi M."/>
            <person name="Wade K."/>
            <person name="Ball S.L."/>
            <person name="Bradley K.W."/>
            <person name="Asai D.J."/>
            <person name="Bowman C.A."/>
            <person name="Russell D.A."/>
            <person name="Pope W.H."/>
            <person name="Jacobs-Sera D."/>
            <person name="Hendrix R.W."/>
            <person name="Hatfull G.F."/>
        </authorList>
    </citation>
    <scope>NUCLEOTIDE SEQUENCE [LARGE SCALE GENOMIC DNA]</scope>
    <source>
        <strain evidence="1 2">DSM 27648</strain>
    </source>
</reference>
<organism evidence="1 2">
    <name type="scientific">Labilithrix luteola</name>
    <dbReference type="NCBI Taxonomy" id="1391654"/>
    <lineage>
        <taxon>Bacteria</taxon>
        <taxon>Pseudomonadati</taxon>
        <taxon>Myxococcota</taxon>
        <taxon>Polyangia</taxon>
        <taxon>Polyangiales</taxon>
        <taxon>Labilitrichaceae</taxon>
        <taxon>Labilithrix</taxon>
    </lineage>
</organism>
<proteinExistence type="predicted"/>
<accession>A0A0K1QBK3</accession>
<evidence type="ECO:0000313" key="1">
    <source>
        <dbReference type="EMBL" id="AKV03113.1"/>
    </source>
</evidence>
<dbReference type="KEGG" id="llu:AKJ09_09776"/>
<dbReference type="Proteomes" id="UP000064967">
    <property type="component" value="Chromosome"/>
</dbReference>
<sequence>MREVALTVFGIESERLARASSDLGAISKPRGGVTRRL</sequence>